<evidence type="ECO:0000313" key="12">
    <source>
        <dbReference type="Proteomes" id="UP000239898"/>
    </source>
</evidence>
<dbReference type="GO" id="GO:0004424">
    <property type="term" value="F:imidazoleglycerol-phosphate dehydratase activity"/>
    <property type="evidence" value="ECO:0007669"/>
    <property type="project" value="UniProtKB-UniRule"/>
</dbReference>
<dbReference type="InterPro" id="IPR006549">
    <property type="entry name" value="HAD-SF_hydro_IIIA"/>
</dbReference>
<dbReference type="EMBL" id="MIGX01000030">
    <property type="protein sequence ID" value="PPT91284.1"/>
    <property type="molecule type" value="Genomic_DNA"/>
</dbReference>
<keyword evidence="12" id="KW-1185">Reference proteome</keyword>
<keyword evidence="8 10" id="KW-0456">Lyase</keyword>
<keyword evidence="5 10" id="KW-0378">Hydrolase</keyword>
<dbReference type="InterPro" id="IPR020566">
    <property type="entry name" value="His_synth_bifunc_HisB"/>
</dbReference>
<dbReference type="InterPro" id="IPR000807">
    <property type="entry name" value="ImidazoleglycerolP_deHydtase"/>
</dbReference>
<evidence type="ECO:0000256" key="10">
    <source>
        <dbReference type="HAMAP-Rule" id="MF_01022"/>
    </source>
</evidence>
<keyword evidence="4 10" id="KW-0479">Metal-binding</keyword>
<feature type="region of interest" description="Histidinol-phosphatase" evidence="10">
    <location>
        <begin position="1"/>
        <end position="168"/>
    </location>
</feature>
<feature type="active site" description="Proton donor" evidence="10">
    <location>
        <position position="10"/>
    </location>
</feature>
<protein>
    <recommendedName>
        <fullName evidence="10">Histidine biosynthesis bifunctional protein HisB</fullName>
    </recommendedName>
    <domain>
        <recommendedName>
            <fullName evidence="10">Histidinol-phosphatase</fullName>
            <ecNumber evidence="10">3.1.3.15</ecNumber>
        </recommendedName>
    </domain>
    <domain>
        <recommendedName>
            <fullName evidence="10">Imidazoleglycerol-phosphate dehydratase</fullName>
            <shortName evidence="10">IGPD</shortName>
            <ecNumber evidence="10">4.2.1.19</ecNumber>
        </recommendedName>
    </domain>
</protein>
<feature type="active site" description="Nucleophile" evidence="10">
    <location>
        <position position="8"/>
    </location>
</feature>
<accession>A0A2S6ZG97</accession>
<evidence type="ECO:0000256" key="1">
    <source>
        <dbReference type="ARBA" id="ARBA00005047"/>
    </source>
</evidence>
<dbReference type="OrthoDB" id="9790411at2"/>
<evidence type="ECO:0000256" key="3">
    <source>
        <dbReference type="ARBA" id="ARBA00022605"/>
    </source>
</evidence>
<comment type="cofactor">
    <cofactor evidence="10">
        <name>Mg(2+)</name>
        <dbReference type="ChEBI" id="CHEBI:18420"/>
    </cofactor>
</comment>
<dbReference type="Gene3D" id="3.40.50.1000">
    <property type="entry name" value="HAD superfamily/HAD-like"/>
    <property type="match status" value="1"/>
</dbReference>
<dbReference type="HAMAP" id="MF_00076">
    <property type="entry name" value="HisB"/>
    <property type="match status" value="1"/>
</dbReference>
<comment type="similarity">
    <text evidence="10">In the N-terminal section; belongs to the histidinol-phosphatase family.</text>
</comment>
<evidence type="ECO:0000256" key="8">
    <source>
        <dbReference type="ARBA" id="ARBA00023239"/>
    </source>
</evidence>
<dbReference type="NCBIfam" id="NF002111">
    <property type="entry name" value="PRK00951.2-1"/>
    <property type="match status" value="1"/>
</dbReference>
<comment type="catalytic activity">
    <reaction evidence="10">
        <text>D-erythro-1-(imidazol-4-yl)glycerol 3-phosphate = 3-(imidazol-4-yl)-2-oxopropyl phosphate + H2O</text>
        <dbReference type="Rhea" id="RHEA:11040"/>
        <dbReference type="ChEBI" id="CHEBI:15377"/>
        <dbReference type="ChEBI" id="CHEBI:57766"/>
        <dbReference type="ChEBI" id="CHEBI:58278"/>
        <dbReference type="EC" id="4.2.1.19"/>
    </reaction>
</comment>
<evidence type="ECO:0000256" key="7">
    <source>
        <dbReference type="ARBA" id="ARBA00023102"/>
    </source>
</evidence>
<comment type="catalytic activity">
    <reaction evidence="10">
        <text>L-histidinol phosphate + H2O = L-histidinol + phosphate</text>
        <dbReference type="Rhea" id="RHEA:14465"/>
        <dbReference type="ChEBI" id="CHEBI:15377"/>
        <dbReference type="ChEBI" id="CHEBI:43474"/>
        <dbReference type="ChEBI" id="CHEBI:57699"/>
        <dbReference type="ChEBI" id="CHEBI:57980"/>
        <dbReference type="EC" id="3.1.3.15"/>
    </reaction>
</comment>
<dbReference type="FunFam" id="3.30.230.40:FF:000003">
    <property type="entry name" value="Imidazoleglycerol-phosphate dehydratase HisB"/>
    <property type="match status" value="1"/>
</dbReference>
<gene>
    <name evidence="10" type="primary">hisB</name>
    <name evidence="11" type="ORF">XthCFBP4691_08420</name>
</gene>
<name>A0A2S6ZG97_9XANT</name>
<dbReference type="AlphaFoldDB" id="A0A2S6ZG97"/>
<dbReference type="InterPro" id="IPR005954">
    <property type="entry name" value="HisB_N"/>
</dbReference>
<dbReference type="GO" id="GO:0004401">
    <property type="term" value="F:histidinol-phosphatase activity"/>
    <property type="evidence" value="ECO:0007669"/>
    <property type="project" value="UniProtKB-UniRule"/>
</dbReference>
<dbReference type="Proteomes" id="UP000239898">
    <property type="component" value="Unassembled WGS sequence"/>
</dbReference>
<dbReference type="InterPro" id="IPR023214">
    <property type="entry name" value="HAD_sf"/>
</dbReference>
<proteinExistence type="inferred from homology"/>
<dbReference type="NCBIfam" id="NF003937">
    <property type="entry name" value="PRK05446.1"/>
    <property type="match status" value="1"/>
</dbReference>
<dbReference type="FunFam" id="3.30.230.40:FF:000001">
    <property type="entry name" value="Imidazoleglycerol-phosphate dehydratase HisB"/>
    <property type="match status" value="1"/>
</dbReference>
<dbReference type="NCBIfam" id="NF002114">
    <property type="entry name" value="PRK00951.2-4"/>
    <property type="match status" value="1"/>
</dbReference>
<dbReference type="PROSITE" id="PS00955">
    <property type="entry name" value="IGP_DEHYDRATASE_2"/>
    <property type="match status" value="1"/>
</dbReference>
<feature type="region of interest" description="Imidazoleglycerol-phosphate dehydratase" evidence="10">
    <location>
        <begin position="169"/>
        <end position="357"/>
    </location>
</feature>
<dbReference type="HAMAP" id="MF_01022">
    <property type="entry name" value="Bifunc_HisB"/>
    <property type="match status" value="1"/>
</dbReference>
<evidence type="ECO:0000256" key="6">
    <source>
        <dbReference type="ARBA" id="ARBA00022842"/>
    </source>
</evidence>
<feature type="binding site" evidence="10">
    <location>
        <position position="128"/>
    </location>
    <ligand>
        <name>Mg(2+)</name>
        <dbReference type="ChEBI" id="CHEBI:18420"/>
    </ligand>
</feature>
<organism evidence="11 12">
    <name type="scientific">Xanthomonas theicola</name>
    <dbReference type="NCBI Taxonomy" id="56464"/>
    <lineage>
        <taxon>Bacteria</taxon>
        <taxon>Pseudomonadati</taxon>
        <taxon>Pseudomonadota</taxon>
        <taxon>Gammaproteobacteria</taxon>
        <taxon>Lysobacterales</taxon>
        <taxon>Lysobacteraceae</taxon>
        <taxon>Xanthomonas</taxon>
    </lineage>
</organism>
<evidence type="ECO:0000256" key="2">
    <source>
        <dbReference type="ARBA" id="ARBA00022490"/>
    </source>
</evidence>
<feature type="binding site" evidence="10">
    <location>
        <position position="8"/>
    </location>
    <ligand>
        <name>Mg(2+)</name>
        <dbReference type="ChEBI" id="CHEBI:18420"/>
    </ligand>
</feature>
<comment type="caution">
    <text evidence="11">The sequence shown here is derived from an EMBL/GenBank/DDBJ whole genome shotgun (WGS) entry which is preliminary data.</text>
</comment>
<dbReference type="PANTHER" id="PTHR23133:SF2">
    <property type="entry name" value="IMIDAZOLEGLYCEROL-PHOSPHATE DEHYDRATASE"/>
    <property type="match status" value="1"/>
</dbReference>
<feature type="binding site" evidence="10">
    <location>
        <position position="10"/>
    </location>
    <ligand>
        <name>Mg(2+)</name>
        <dbReference type="ChEBI" id="CHEBI:18420"/>
    </ligand>
</feature>
<comment type="pathway">
    <text evidence="10">Amino-acid biosynthesis; L-histidine biosynthesis; L-histidine from 5-phospho-alpha-D-ribose 1-diphosphate: step 8/9.</text>
</comment>
<evidence type="ECO:0000256" key="5">
    <source>
        <dbReference type="ARBA" id="ARBA00022801"/>
    </source>
</evidence>
<dbReference type="EC" id="3.1.3.15" evidence="10"/>
<keyword evidence="7 10" id="KW-0368">Histidine biosynthesis</keyword>
<evidence type="ECO:0000256" key="9">
    <source>
        <dbReference type="ARBA" id="ARBA00023268"/>
    </source>
</evidence>
<dbReference type="RefSeq" id="WP_128420004.1">
    <property type="nucleotide sequence ID" value="NZ_CP049017.1"/>
</dbReference>
<dbReference type="Gene3D" id="3.30.230.40">
    <property type="entry name" value="Imidazole glycerol phosphate dehydratase, domain 1"/>
    <property type="match status" value="2"/>
</dbReference>
<comment type="similarity">
    <text evidence="10">In the C-terminal section; belongs to the imidazoleglycerol-phosphate dehydratase family.</text>
</comment>
<dbReference type="SUPFAM" id="SSF54211">
    <property type="entry name" value="Ribosomal protein S5 domain 2-like"/>
    <property type="match status" value="2"/>
</dbReference>
<comment type="subcellular location">
    <subcellularLocation>
        <location evidence="10">Cytoplasm</location>
    </subcellularLocation>
</comment>
<dbReference type="UniPathway" id="UPA00031">
    <property type="reaction ID" value="UER00011"/>
</dbReference>
<dbReference type="NCBIfam" id="TIGR01662">
    <property type="entry name" value="HAD-SF-IIIA"/>
    <property type="match status" value="1"/>
</dbReference>
<dbReference type="Pfam" id="PF13242">
    <property type="entry name" value="Hydrolase_like"/>
    <property type="match status" value="1"/>
</dbReference>
<dbReference type="NCBIfam" id="TIGR01656">
    <property type="entry name" value="Histidinol-ppas"/>
    <property type="match status" value="1"/>
</dbReference>
<dbReference type="InterPro" id="IPR006543">
    <property type="entry name" value="Histidinol-phos"/>
</dbReference>
<dbReference type="GO" id="GO:0000105">
    <property type="term" value="P:L-histidine biosynthetic process"/>
    <property type="evidence" value="ECO:0007669"/>
    <property type="project" value="UniProtKB-UniRule"/>
</dbReference>
<dbReference type="InterPro" id="IPR038494">
    <property type="entry name" value="IGPD_sf"/>
</dbReference>
<keyword evidence="3 10" id="KW-0028">Amino-acid biosynthesis</keyword>
<evidence type="ECO:0000256" key="4">
    <source>
        <dbReference type="ARBA" id="ARBA00022723"/>
    </source>
</evidence>
<dbReference type="PANTHER" id="PTHR23133">
    <property type="entry name" value="IMIDAZOLEGLYCEROL-PHOSPHATE DEHYDRATASE HIS7"/>
    <property type="match status" value="1"/>
</dbReference>
<keyword evidence="9 10" id="KW-0511">Multifunctional enzyme</keyword>
<dbReference type="InterPro" id="IPR036412">
    <property type="entry name" value="HAD-like_sf"/>
</dbReference>
<keyword evidence="6 10" id="KW-0460">Magnesium</keyword>
<dbReference type="Pfam" id="PF00475">
    <property type="entry name" value="IGPD"/>
    <property type="match status" value="1"/>
</dbReference>
<dbReference type="InterPro" id="IPR020565">
    <property type="entry name" value="ImidazoleglycerP_deHydtase_CS"/>
</dbReference>
<dbReference type="EC" id="4.2.1.19" evidence="10"/>
<dbReference type="PROSITE" id="PS00954">
    <property type="entry name" value="IGP_DEHYDRATASE_1"/>
    <property type="match status" value="1"/>
</dbReference>
<sequence length="357" mass="39632">MTPILFVDRDGTLIEEPADFQIDAYEKLRFVQGVIPAMLKLRDAGYQFVIVTNQDGLGGEAYPQAAFDGPNDLMLQIFASQGIAFREVLVDRSWPADNAPTRKPGIGLMLPYLQDRSIDWARSAMVGDRLTDIQFADNLRIRGFQLKTEQFGGDWDWAGIAHALADAPRRAAVQRDTKETRISVEIDLDLARDPHCATGLPFFDHMLEQIGKHGGFALDVRAAGDLHIDEHHTIEDTGLALGQALRQALGDKRGIGRYGFTLPMDETLASAALDFSGRPYFVFEGEFRRERVGDMPTELVPHFFRSLCDAAGLNLHLRVHGDNDHHKVEACFKALARALRQAVRRDGAALPSTKGVL</sequence>
<evidence type="ECO:0000313" key="11">
    <source>
        <dbReference type="EMBL" id="PPT91284.1"/>
    </source>
</evidence>
<dbReference type="NCBIfam" id="TIGR01261">
    <property type="entry name" value="hisB_Nterm"/>
    <property type="match status" value="1"/>
</dbReference>
<comment type="pathway">
    <text evidence="1 10">Amino-acid biosynthesis; L-histidine biosynthesis; L-histidine from 5-phospho-alpha-D-ribose 1-diphosphate: step 6/9.</text>
</comment>
<keyword evidence="2 10" id="KW-0963">Cytoplasm</keyword>
<comment type="caution">
    <text evidence="10">Lacks conserved residue(s) required for the propagation of feature annotation.</text>
</comment>
<reference evidence="11 12" key="1">
    <citation type="submission" date="2016-08" db="EMBL/GenBank/DDBJ databases">
        <title>Evolution of the type three secretion system and type three effector repertoires in Xanthomonas.</title>
        <authorList>
            <person name="Merda D."/>
            <person name="Briand M."/>
            <person name="Bosis E."/>
            <person name="Rousseau C."/>
            <person name="Portier P."/>
            <person name="Jacques M.-A."/>
            <person name="Fischer-Le Saux M."/>
        </authorList>
    </citation>
    <scope>NUCLEOTIDE SEQUENCE [LARGE SCALE GENOMIC DNA]</scope>
    <source>
        <strain evidence="11 12">CFBP 4691</strain>
    </source>
</reference>
<dbReference type="GO" id="GO:0005737">
    <property type="term" value="C:cytoplasm"/>
    <property type="evidence" value="ECO:0007669"/>
    <property type="project" value="UniProtKB-SubCell"/>
</dbReference>
<dbReference type="SUPFAM" id="SSF56784">
    <property type="entry name" value="HAD-like"/>
    <property type="match status" value="1"/>
</dbReference>
<dbReference type="GO" id="GO:0046872">
    <property type="term" value="F:metal ion binding"/>
    <property type="evidence" value="ECO:0007669"/>
    <property type="project" value="UniProtKB-KW"/>
</dbReference>
<dbReference type="CDD" id="cd07914">
    <property type="entry name" value="IGPD"/>
    <property type="match status" value="1"/>
</dbReference>
<dbReference type="InterPro" id="IPR020568">
    <property type="entry name" value="Ribosomal_Su5_D2-typ_SF"/>
</dbReference>